<gene>
    <name evidence="1" type="primary">dpo</name>
</gene>
<keyword evidence="1" id="KW-0496">Mitochondrion</keyword>
<proteinExistence type="predicted"/>
<evidence type="ECO:0000313" key="1">
    <source>
        <dbReference type="EMBL" id="QCB16365.1"/>
    </source>
</evidence>
<dbReference type="Gene3D" id="3.30.420.10">
    <property type="entry name" value="Ribonuclease H-like superfamily/Ribonuclease H"/>
    <property type="match status" value="1"/>
</dbReference>
<dbReference type="SUPFAM" id="SSF53098">
    <property type="entry name" value="Ribonuclease H-like"/>
    <property type="match status" value="1"/>
</dbReference>
<dbReference type="RefSeq" id="YP_009631585.1">
    <property type="nucleotide sequence ID" value="NC_042229.1"/>
</dbReference>
<accession>A0A4D6FEV7</accession>
<reference evidence="1" key="1">
    <citation type="journal article" date="2019" name="BMC Genomics">
        <title>Mobile genetic elements explain size variation in the mitochondrial genomes of four closely-related Armillaria species.</title>
        <authorList>
            <person name="Kolesnikova A.I."/>
            <person name="Putintseva Y.A."/>
            <person name="Simonov E.P."/>
            <person name="Biriukov V.V."/>
            <person name="Oreshkova N.V."/>
            <person name="Pavlov I.N."/>
            <person name="Sharov V.V."/>
            <person name="Kuzmin D.A."/>
            <person name="Anderson J.B."/>
            <person name="Krutovsky K.V."/>
        </authorList>
    </citation>
    <scope>NUCLEOTIDE SEQUENCE</scope>
</reference>
<protein>
    <submittedName>
        <fullName evidence="1">DNA polymerase</fullName>
    </submittedName>
</protein>
<sequence>MNSWDKAVESIAAKADIENIVDAKEALDDWNSSQIEKDILDKKDLIDVKLQDTTELAELLKNNFDLRKDNILTGGYQLKGTLFNVRINGIDCKEDGSSIQDKILNEMYGLFDMIQIKTVFENLVNELKDKIIYKVIFKFQGTVMNAEGSMSSNIKSTVPIFIIKGVQVESLLTKMTMAYFKYVDKYSVPDNINVGIMMKEWIISNEFEGFNNMVTSLVKNEQIFLNKFGVESAQDKDLVKFNIKKEDIYKNLKKFNVWKGVPGNNYGEQMYPIDISVYDKYGLDKKKIYFTENQNYDPAASLAAKNIDLPDKFYIKNYFNKDYLIKVTQITSPENEDNNTLFKNGARYQIRVLECTFESGVYSIINTENSIENWVDEVYSNKDNLIIRKLSEKDIVTYKNNKLDLVERLYKDKNLPESYKDIELNVNIGALDIETEFRDNGTDCFPSSVCFKTDNVIKVFNVADYNGDSDLMMKDFLHNIITRENHNKMFYCHNLSGFDSIFILKTYLKYKHLFFNQVKIKISTNSANDIISLVITKKVKYNKVIRIIIGDSLKLLSFSLDKAGDIFN</sequence>
<dbReference type="InterPro" id="IPR012337">
    <property type="entry name" value="RNaseH-like_sf"/>
</dbReference>
<dbReference type="EMBL" id="MH282847">
    <property type="protein sequence ID" value="QCB16365.1"/>
    <property type="molecule type" value="Genomic_DNA"/>
</dbReference>
<geneLocation type="mitochondrion" evidence="1"/>
<organism evidence="1">
    <name type="scientific">Armillaria sinapina</name>
    <dbReference type="NCBI Taxonomy" id="64372"/>
    <lineage>
        <taxon>Eukaryota</taxon>
        <taxon>Fungi</taxon>
        <taxon>Dikarya</taxon>
        <taxon>Basidiomycota</taxon>
        <taxon>Agaricomycotina</taxon>
        <taxon>Agaricomycetes</taxon>
        <taxon>Agaricomycetidae</taxon>
        <taxon>Agaricales</taxon>
        <taxon>Marasmiineae</taxon>
        <taxon>Physalacriaceae</taxon>
        <taxon>Armillaria</taxon>
    </lineage>
</organism>
<dbReference type="InterPro" id="IPR036397">
    <property type="entry name" value="RNaseH_sf"/>
</dbReference>
<name>A0A4D6FEV7_9AGAR</name>
<dbReference type="AlphaFoldDB" id="A0A4D6FEV7"/>
<dbReference type="GeneID" id="40135495"/>
<dbReference type="GO" id="GO:0003676">
    <property type="term" value="F:nucleic acid binding"/>
    <property type="evidence" value="ECO:0007669"/>
    <property type="project" value="InterPro"/>
</dbReference>